<comment type="caution">
    <text evidence="3">The sequence shown here is derived from an EMBL/GenBank/DDBJ whole genome shotgun (WGS) entry which is preliminary data.</text>
</comment>
<keyword evidence="1" id="KW-1133">Transmembrane helix</keyword>
<evidence type="ECO:0000259" key="2">
    <source>
        <dbReference type="Pfam" id="PF18879"/>
    </source>
</evidence>
<sequence length="207" mass="21695">MQGLLGEQSPDQGDGLVSSGSIFDDVGAQIAALDPSGGWQGSAAQAYWAQNLTQAQYATLMTDLDRLAAELVSSQARAVKKVRDAVLGLIALIVFVFFLCSVLECKGGPEGQLASFHLAALVCSAVLFITFLALIDLAVKTSGHASDMQAVTQRVNNMSAALSAYSSTISGSPEMALAPANCRSEFNLADRTGSIPTPPIWDRRSPS</sequence>
<accession>A0A3E2MXI5</accession>
<feature type="transmembrane region" description="Helical" evidence="1">
    <location>
        <begin position="116"/>
        <end position="139"/>
    </location>
</feature>
<evidence type="ECO:0000256" key="1">
    <source>
        <dbReference type="SAM" id="Phobius"/>
    </source>
</evidence>
<feature type="transmembrane region" description="Helical" evidence="1">
    <location>
        <begin position="85"/>
        <end position="104"/>
    </location>
</feature>
<dbReference type="AlphaFoldDB" id="A0A3E2MXI5"/>
<dbReference type="InterPro" id="IPR043796">
    <property type="entry name" value="ESX-1_EspA/EspE-like"/>
</dbReference>
<dbReference type="EMBL" id="PEDF01000068">
    <property type="protein sequence ID" value="RFZ42533.1"/>
    <property type="molecule type" value="Genomic_DNA"/>
</dbReference>
<reference evidence="3 4" key="1">
    <citation type="journal article" date="2018" name="Sci. Rep.">
        <title>Extensive genomic diversity among Mycobacterium marinum strains revealed by whole genome sequencing.</title>
        <authorList>
            <person name="Das S."/>
            <person name="Pettersson B.M."/>
            <person name="Behra P.R."/>
            <person name="Mallick A."/>
            <person name="Cheramie M."/>
            <person name="Ramesh M."/>
            <person name="Shirreff L."/>
            <person name="DuCote T."/>
            <person name="Dasgupta S."/>
            <person name="Ennis D.G."/>
            <person name="Kirsebom L.A."/>
        </authorList>
    </citation>
    <scope>NUCLEOTIDE SEQUENCE [LARGE SCALE GENOMIC DNA]</scope>
    <source>
        <strain evidence="3 4">Davis1</strain>
    </source>
</reference>
<protein>
    <submittedName>
        <fullName evidence="3">ESX-1 secretion-associated protein EspA</fullName>
    </submittedName>
</protein>
<gene>
    <name evidence="3" type="primary">espA_8</name>
    <name evidence="3" type="ORF">DAVIS_02111</name>
</gene>
<feature type="domain" description="ESX-1 secretion-associated protein EspA/EspE-like" evidence="2">
    <location>
        <begin position="5"/>
        <end position="86"/>
    </location>
</feature>
<dbReference type="Pfam" id="PF18879">
    <property type="entry name" value="EspA_EspE"/>
    <property type="match status" value="1"/>
</dbReference>
<name>A0A3E2MXI5_MYCMR</name>
<keyword evidence="1" id="KW-0812">Transmembrane</keyword>
<dbReference type="Proteomes" id="UP000257451">
    <property type="component" value="Unassembled WGS sequence"/>
</dbReference>
<evidence type="ECO:0000313" key="3">
    <source>
        <dbReference type="EMBL" id="RFZ42533.1"/>
    </source>
</evidence>
<evidence type="ECO:0000313" key="4">
    <source>
        <dbReference type="Proteomes" id="UP000257451"/>
    </source>
</evidence>
<proteinExistence type="predicted"/>
<organism evidence="3 4">
    <name type="scientific">Mycobacterium marinum</name>
    <dbReference type="NCBI Taxonomy" id="1781"/>
    <lineage>
        <taxon>Bacteria</taxon>
        <taxon>Bacillati</taxon>
        <taxon>Actinomycetota</taxon>
        <taxon>Actinomycetes</taxon>
        <taxon>Mycobacteriales</taxon>
        <taxon>Mycobacteriaceae</taxon>
        <taxon>Mycobacterium</taxon>
        <taxon>Mycobacterium ulcerans group</taxon>
    </lineage>
</organism>
<keyword evidence="1" id="KW-0472">Membrane</keyword>